<dbReference type="Proteomes" id="UP001589769">
    <property type="component" value="Unassembled WGS sequence"/>
</dbReference>
<sequence length="105" mass="12745">MEQQQEILSQITQLLHNHCQGGYLEAYLEYKFSLSENWSSFSSWFIKENKNNVPNRFSELKEAAEPLCEQLYFLMKEKNDWRKMELKIDKDRRVSVHYSYEKQSL</sequence>
<comment type="caution">
    <text evidence="1">The sequence shown here is derived from an EMBL/GenBank/DDBJ whole genome shotgun (WGS) entry which is preliminary data.</text>
</comment>
<name>A0ABV6HYI5_9PAST</name>
<gene>
    <name evidence="1" type="ORF">ACFFHT_10315</name>
</gene>
<dbReference type="RefSeq" id="WP_382375943.1">
    <property type="nucleotide sequence ID" value="NZ_JBHLWA010000049.1"/>
</dbReference>
<dbReference type="EMBL" id="JBHLWA010000049">
    <property type="protein sequence ID" value="MFC0323940.1"/>
    <property type="molecule type" value="Genomic_DNA"/>
</dbReference>
<dbReference type="InterPro" id="IPR036170">
    <property type="entry name" value="YezG-like_sf"/>
</dbReference>
<organism evidence="1 2">
    <name type="scientific">Gallibacterium melopsittaci</name>
    <dbReference type="NCBI Taxonomy" id="516063"/>
    <lineage>
        <taxon>Bacteria</taxon>
        <taxon>Pseudomonadati</taxon>
        <taxon>Pseudomonadota</taxon>
        <taxon>Gammaproteobacteria</taxon>
        <taxon>Pasteurellales</taxon>
        <taxon>Pasteurellaceae</taxon>
        <taxon>Gallibacterium</taxon>
    </lineage>
</organism>
<evidence type="ECO:0000313" key="1">
    <source>
        <dbReference type="EMBL" id="MFC0323940.1"/>
    </source>
</evidence>
<keyword evidence="2" id="KW-1185">Reference proteome</keyword>
<protein>
    <submittedName>
        <fullName evidence="1">Uncharacterized protein</fullName>
    </submittedName>
</protein>
<reference evidence="1 2" key="1">
    <citation type="submission" date="2024-09" db="EMBL/GenBank/DDBJ databases">
        <authorList>
            <person name="Sun Q."/>
            <person name="Mori K."/>
        </authorList>
    </citation>
    <scope>NUCLEOTIDE SEQUENCE [LARGE SCALE GENOMIC DNA]</scope>
    <source>
        <strain evidence="1 2">CCM 7538</strain>
    </source>
</reference>
<evidence type="ECO:0000313" key="2">
    <source>
        <dbReference type="Proteomes" id="UP001589769"/>
    </source>
</evidence>
<dbReference type="SUPFAM" id="SSF160424">
    <property type="entry name" value="BH3703-like"/>
    <property type="match status" value="1"/>
</dbReference>
<proteinExistence type="predicted"/>
<accession>A0ABV6HYI5</accession>